<organism evidence="1 2">
    <name type="scientific">Anisodus acutangulus</name>
    <dbReference type="NCBI Taxonomy" id="402998"/>
    <lineage>
        <taxon>Eukaryota</taxon>
        <taxon>Viridiplantae</taxon>
        <taxon>Streptophyta</taxon>
        <taxon>Embryophyta</taxon>
        <taxon>Tracheophyta</taxon>
        <taxon>Spermatophyta</taxon>
        <taxon>Magnoliopsida</taxon>
        <taxon>eudicotyledons</taxon>
        <taxon>Gunneridae</taxon>
        <taxon>Pentapetalae</taxon>
        <taxon>asterids</taxon>
        <taxon>lamiids</taxon>
        <taxon>Solanales</taxon>
        <taxon>Solanaceae</taxon>
        <taxon>Solanoideae</taxon>
        <taxon>Hyoscyameae</taxon>
        <taxon>Anisodus</taxon>
    </lineage>
</organism>
<dbReference type="AlphaFoldDB" id="A0A9Q1LLT6"/>
<dbReference type="EMBL" id="JAJAGQ010000016">
    <property type="protein sequence ID" value="KAJ8540077.1"/>
    <property type="molecule type" value="Genomic_DNA"/>
</dbReference>
<evidence type="ECO:0000313" key="1">
    <source>
        <dbReference type="EMBL" id="KAJ8540077.1"/>
    </source>
</evidence>
<gene>
    <name evidence="1" type="ORF">K7X08_026466</name>
</gene>
<protein>
    <submittedName>
        <fullName evidence="1">Uncharacterized protein</fullName>
    </submittedName>
</protein>
<comment type="caution">
    <text evidence="1">The sequence shown here is derived from an EMBL/GenBank/DDBJ whole genome shotgun (WGS) entry which is preliminary data.</text>
</comment>
<evidence type="ECO:0000313" key="2">
    <source>
        <dbReference type="Proteomes" id="UP001152561"/>
    </source>
</evidence>
<keyword evidence="2" id="KW-1185">Reference proteome</keyword>
<accession>A0A9Q1LLT6</accession>
<sequence length="120" mass="13519">MQCHRVGDCQDTRELACQVQVGLRYSNLSKSVCASSRDLASLCPNCINFNPILNLNSNSPFVRFQVTQAQVWVLLNIITLAQLNSKAQVSKLVLHLAKKLVFFHILLYSNNIPFFIPTLI</sequence>
<proteinExistence type="predicted"/>
<name>A0A9Q1LLT6_9SOLA</name>
<reference evidence="2" key="1">
    <citation type="journal article" date="2023" name="Proc. Natl. Acad. Sci. U.S.A.">
        <title>Genomic and structural basis for evolution of tropane alkaloid biosynthesis.</title>
        <authorList>
            <person name="Wanga Y.-J."/>
            <person name="Taina T."/>
            <person name="Yua J.-Y."/>
            <person name="Lia J."/>
            <person name="Xua B."/>
            <person name="Chenc J."/>
            <person name="D'Auriad J.C."/>
            <person name="Huanga J.-P."/>
            <person name="Huanga S.-X."/>
        </authorList>
    </citation>
    <scope>NUCLEOTIDE SEQUENCE [LARGE SCALE GENOMIC DNA]</scope>
    <source>
        <strain evidence="2">cv. KIB-2019</strain>
    </source>
</reference>
<dbReference type="Proteomes" id="UP001152561">
    <property type="component" value="Unassembled WGS sequence"/>
</dbReference>